<keyword evidence="3" id="KW-1185">Reference proteome</keyword>
<evidence type="ECO:0000313" key="2">
    <source>
        <dbReference type="EMBL" id="TWJ14518.1"/>
    </source>
</evidence>
<dbReference type="EMBL" id="VLLL01000005">
    <property type="protein sequence ID" value="TWJ14518.1"/>
    <property type="molecule type" value="Genomic_DNA"/>
</dbReference>
<evidence type="ECO:0008006" key="4">
    <source>
        <dbReference type="Google" id="ProtNLM"/>
    </source>
</evidence>
<evidence type="ECO:0000313" key="3">
    <source>
        <dbReference type="Proteomes" id="UP000321617"/>
    </source>
</evidence>
<comment type="caution">
    <text evidence="2">The sequence shown here is derived from an EMBL/GenBank/DDBJ whole genome shotgun (WGS) entry which is preliminary data.</text>
</comment>
<reference evidence="2 3" key="1">
    <citation type="journal article" date="2013" name="Stand. Genomic Sci.">
        <title>Genomic Encyclopedia of Type Strains, Phase I: The one thousand microbial genomes (KMG-I) project.</title>
        <authorList>
            <person name="Kyrpides N.C."/>
            <person name="Woyke T."/>
            <person name="Eisen J.A."/>
            <person name="Garrity G."/>
            <person name="Lilburn T.G."/>
            <person name="Beck B.J."/>
            <person name="Whitman W.B."/>
            <person name="Hugenholtz P."/>
            <person name="Klenk H.P."/>
        </authorList>
    </citation>
    <scope>NUCLEOTIDE SEQUENCE [LARGE SCALE GENOMIC DNA]</scope>
    <source>
        <strain evidence="2 3">DSM 45044</strain>
    </source>
</reference>
<evidence type="ECO:0000256" key="1">
    <source>
        <dbReference type="SAM" id="MobiDB-lite"/>
    </source>
</evidence>
<dbReference type="Proteomes" id="UP000321617">
    <property type="component" value="Unassembled WGS sequence"/>
</dbReference>
<proteinExistence type="predicted"/>
<feature type="region of interest" description="Disordered" evidence="1">
    <location>
        <begin position="202"/>
        <end position="224"/>
    </location>
</feature>
<organism evidence="2 3">
    <name type="scientific">Stackebrandtia albiflava</name>
    <dbReference type="NCBI Taxonomy" id="406432"/>
    <lineage>
        <taxon>Bacteria</taxon>
        <taxon>Bacillati</taxon>
        <taxon>Actinomycetota</taxon>
        <taxon>Actinomycetes</taxon>
        <taxon>Glycomycetales</taxon>
        <taxon>Glycomycetaceae</taxon>
        <taxon>Stackebrandtia</taxon>
    </lineage>
</organism>
<accession>A0A562V9K2</accession>
<gene>
    <name evidence="2" type="ORF">LX16_0203</name>
</gene>
<dbReference type="AlphaFoldDB" id="A0A562V9K2"/>
<dbReference type="SUPFAM" id="SSF81301">
    <property type="entry name" value="Nucleotidyltransferase"/>
    <property type="match status" value="1"/>
</dbReference>
<dbReference type="Pfam" id="PF10706">
    <property type="entry name" value="Aminoglyc_resit"/>
    <property type="match status" value="1"/>
</dbReference>
<sequence>MTDATPPARSHVDLTSWYGPWDPMTPAAVRDLLAGSDVRWWIAGGHAVDAHTGTRRAHGDIDVAVARDDIPALRRRLAGWHLWEAHDGALKPLHPHHELRPDRHGLWARRDASSPWRLDLLVSAVADEHWLFKNDHGIRIPMPEAVTHHGGIPYLALEAVLLHKSRLMRDKDRRDFTTALPHLSDRARKWLATALERHRPGHEWLPTLRNGRPARPASPPNRAP</sequence>
<protein>
    <recommendedName>
        <fullName evidence="4">Aminoglycoside-2''-adenylyltransferase</fullName>
    </recommendedName>
</protein>
<dbReference type="InterPro" id="IPR019646">
    <property type="entry name" value="Aminoglyc_AdlTrfase"/>
</dbReference>
<name>A0A562V9K2_9ACTN</name>
<dbReference type="Gene3D" id="3.30.460.40">
    <property type="match status" value="1"/>
</dbReference>
<dbReference type="InterPro" id="IPR043519">
    <property type="entry name" value="NT_sf"/>
</dbReference>